<feature type="transmembrane region" description="Helical" evidence="12">
    <location>
        <begin position="285"/>
        <end position="303"/>
    </location>
</feature>
<comment type="subcellular location">
    <subcellularLocation>
        <location evidence="1">Cell membrane</location>
        <topology evidence="1">Multi-pass membrane protein</topology>
    </subcellularLocation>
</comment>
<keyword evidence="14" id="KW-1185">Reference proteome</keyword>
<feature type="transmembrane region" description="Helical" evidence="12">
    <location>
        <begin position="309"/>
        <end position="326"/>
    </location>
</feature>
<dbReference type="GO" id="GO:0005886">
    <property type="term" value="C:plasma membrane"/>
    <property type="evidence" value="ECO:0007669"/>
    <property type="project" value="UniProtKB-SubCell"/>
</dbReference>
<keyword evidence="5" id="KW-0762">Sugar transport</keyword>
<keyword evidence="2" id="KW-0813">Transport</keyword>
<accession>A0A841D9S7</accession>
<feature type="compositionally biased region" description="Gly residues" evidence="11">
    <location>
        <begin position="21"/>
        <end position="39"/>
    </location>
</feature>
<evidence type="ECO:0000256" key="12">
    <source>
        <dbReference type="SAM" id="Phobius"/>
    </source>
</evidence>
<keyword evidence="4" id="KW-0997">Cell inner membrane</keyword>
<gene>
    <name evidence="13" type="ORF">FHS22_004675</name>
</gene>
<feature type="compositionally biased region" description="Low complexity" evidence="11">
    <location>
        <begin position="10"/>
        <end position="20"/>
    </location>
</feature>
<evidence type="ECO:0000313" key="14">
    <source>
        <dbReference type="Proteomes" id="UP000562352"/>
    </source>
</evidence>
<feature type="transmembrane region" description="Helical" evidence="12">
    <location>
        <begin position="174"/>
        <end position="197"/>
    </location>
</feature>
<keyword evidence="6 12" id="KW-0812">Transmembrane</keyword>
<dbReference type="AlphaFoldDB" id="A0A841D9S7"/>
<evidence type="ECO:0000256" key="3">
    <source>
        <dbReference type="ARBA" id="ARBA00022475"/>
    </source>
</evidence>
<evidence type="ECO:0000256" key="2">
    <source>
        <dbReference type="ARBA" id="ARBA00022448"/>
    </source>
</evidence>
<evidence type="ECO:0000256" key="7">
    <source>
        <dbReference type="ARBA" id="ARBA00022989"/>
    </source>
</evidence>
<sequence length="468" mass="47358">MTDPRSEENPSGAAGPARSAGPGGTAGGPSGPGGGGGRRGGSRRAAGPKHRTDPLGPAGPAAQAQADPRLLVRERGFAGYAGEFRRRMHSGELGPLPVVVGLVAIWIIFQSLNDQFLSPQNLSNLSVDIVATGLISVGIVFVLLLGEIDLSAGAVSGACAAVLAVLHVNEGWSAWAAIAAAVAVATALGFVHGLFFARIGVPSFVVTLAGMLAWTGLQLWVLGPNGTVNLPYEGLVAGLTSTYFNQVIAAYGLAGLAVAGFLAVSLVGNARRRAAGIPTRTTGDVLLRTAGLAVLAFGAAYVLNQYKGLPLALLIFLVVVVAADFVQRRTRYGRSVFAVGGNIEAARRAGINVAMIRISVFMISGAMAAVGGIFAASRIASASQATGQSNVLMMAIAAAVIGGTSLFGGRGTAYSALLGMLVIQSISSGMALEGVSNSIQFMVTGAVLLAAVVIDSVSRRSQKAAGRA</sequence>
<feature type="compositionally biased region" description="Basic residues" evidence="11">
    <location>
        <begin position="40"/>
        <end position="49"/>
    </location>
</feature>
<keyword evidence="3" id="KW-1003">Cell membrane</keyword>
<name>A0A841D9S7_PLAVE</name>
<keyword evidence="7 12" id="KW-1133">Transmembrane helix</keyword>
<dbReference type="PANTHER" id="PTHR32196">
    <property type="entry name" value="ABC TRANSPORTER PERMEASE PROTEIN YPHD-RELATED-RELATED"/>
    <property type="match status" value="1"/>
</dbReference>
<feature type="transmembrane region" description="Helical" evidence="12">
    <location>
        <begin position="125"/>
        <end position="145"/>
    </location>
</feature>
<evidence type="ECO:0000256" key="1">
    <source>
        <dbReference type="ARBA" id="ARBA00004651"/>
    </source>
</evidence>
<evidence type="ECO:0000256" key="6">
    <source>
        <dbReference type="ARBA" id="ARBA00022692"/>
    </source>
</evidence>
<dbReference type="CDD" id="cd06579">
    <property type="entry name" value="TM_PBP1_transp_AraH_like"/>
    <property type="match status" value="1"/>
</dbReference>
<feature type="region of interest" description="Disordered" evidence="11">
    <location>
        <begin position="1"/>
        <end position="66"/>
    </location>
</feature>
<comment type="caution">
    <text evidence="13">The sequence shown here is derived from an EMBL/GenBank/DDBJ whole genome shotgun (WGS) entry which is preliminary data.</text>
</comment>
<evidence type="ECO:0000256" key="5">
    <source>
        <dbReference type="ARBA" id="ARBA00022597"/>
    </source>
</evidence>
<protein>
    <recommendedName>
        <fullName evidence="10">Xylose transport system permease protein XylH</fullName>
    </recommendedName>
</protein>
<comment type="function">
    <text evidence="9">Part of the binding-protein-dependent transport system for D-xylose. Probably responsible for the translocation of the substrate across the membrane.</text>
</comment>
<dbReference type="GO" id="GO:0022857">
    <property type="term" value="F:transmembrane transporter activity"/>
    <property type="evidence" value="ECO:0007669"/>
    <property type="project" value="InterPro"/>
</dbReference>
<feature type="transmembrane region" description="Helical" evidence="12">
    <location>
        <begin position="414"/>
        <end position="432"/>
    </location>
</feature>
<keyword evidence="8 12" id="KW-0472">Membrane</keyword>
<evidence type="ECO:0000256" key="8">
    <source>
        <dbReference type="ARBA" id="ARBA00023136"/>
    </source>
</evidence>
<feature type="compositionally biased region" description="Low complexity" evidence="11">
    <location>
        <begin position="56"/>
        <end position="66"/>
    </location>
</feature>
<dbReference type="Pfam" id="PF02653">
    <property type="entry name" value="BPD_transp_2"/>
    <property type="match status" value="1"/>
</dbReference>
<dbReference type="Proteomes" id="UP000562352">
    <property type="component" value="Unassembled WGS sequence"/>
</dbReference>
<feature type="transmembrane region" description="Helical" evidence="12">
    <location>
        <begin position="354"/>
        <end position="377"/>
    </location>
</feature>
<feature type="transmembrane region" description="Helical" evidence="12">
    <location>
        <begin position="389"/>
        <end position="407"/>
    </location>
</feature>
<evidence type="ECO:0000256" key="10">
    <source>
        <dbReference type="ARBA" id="ARBA00035686"/>
    </source>
</evidence>
<feature type="transmembrane region" description="Helical" evidence="12">
    <location>
        <begin position="204"/>
        <end position="223"/>
    </location>
</feature>
<organism evidence="13 14">
    <name type="scientific">Planomonospora venezuelensis</name>
    <dbReference type="NCBI Taxonomy" id="1999"/>
    <lineage>
        <taxon>Bacteria</taxon>
        <taxon>Bacillati</taxon>
        <taxon>Actinomycetota</taxon>
        <taxon>Actinomycetes</taxon>
        <taxon>Streptosporangiales</taxon>
        <taxon>Streptosporangiaceae</taxon>
        <taxon>Planomonospora</taxon>
    </lineage>
</organism>
<dbReference type="EMBL" id="JACHJJ010000016">
    <property type="protein sequence ID" value="MBB5965387.1"/>
    <property type="molecule type" value="Genomic_DNA"/>
</dbReference>
<proteinExistence type="predicted"/>
<feature type="transmembrane region" description="Helical" evidence="12">
    <location>
        <begin position="150"/>
        <end position="168"/>
    </location>
</feature>
<evidence type="ECO:0000256" key="9">
    <source>
        <dbReference type="ARBA" id="ARBA00035611"/>
    </source>
</evidence>
<dbReference type="InterPro" id="IPR001851">
    <property type="entry name" value="ABC_transp_permease"/>
</dbReference>
<evidence type="ECO:0000313" key="13">
    <source>
        <dbReference type="EMBL" id="MBB5965387.1"/>
    </source>
</evidence>
<dbReference type="RefSeq" id="WP_184944732.1">
    <property type="nucleotide sequence ID" value="NZ_BAAAWZ010000001.1"/>
</dbReference>
<evidence type="ECO:0000256" key="4">
    <source>
        <dbReference type="ARBA" id="ARBA00022519"/>
    </source>
</evidence>
<reference evidence="13 14" key="1">
    <citation type="submission" date="2020-08" db="EMBL/GenBank/DDBJ databases">
        <title>Genomic Encyclopedia of Type Strains, Phase III (KMG-III): the genomes of soil and plant-associated and newly described type strains.</title>
        <authorList>
            <person name="Whitman W."/>
        </authorList>
    </citation>
    <scope>NUCLEOTIDE SEQUENCE [LARGE SCALE GENOMIC DNA]</scope>
    <source>
        <strain evidence="13 14">CECT 3303</strain>
    </source>
</reference>
<dbReference type="PANTHER" id="PTHR32196:SF32">
    <property type="entry name" value="XYLOSE TRANSPORT SYSTEM PERMEASE PROTEIN XYLH"/>
    <property type="match status" value="1"/>
</dbReference>
<feature type="transmembrane region" description="Helical" evidence="12">
    <location>
        <begin position="438"/>
        <end position="457"/>
    </location>
</feature>
<evidence type="ECO:0000256" key="11">
    <source>
        <dbReference type="SAM" id="MobiDB-lite"/>
    </source>
</evidence>
<feature type="transmembrane region" description="Helical" evidence="12">
    <location>
        <begin position="243"/>
        <end position="264"/>
    </location>
</feature>
<feature type="transmembrane region" description="Helical" evidence="12">
    <location>
        <begin position="93"/>
        <end position="113"/>
    </location>
</feature>